<accession>L0K5K7</accession>
<dbReference type="Gene3D" id="3.40.50.11900">
    <property type="match status" value="1"/>
</dbReference>
<evidence type="ECO:0000313" key="3">
    <source>
        <dbReference type="Proteomes" id="UP000010880"/>
    </source>
</evidence>
<evidence type="ECO:0000313" key="2">
    <source>
        <dbReference type="EMBL" id="AGB40572.1"/>
    </source>
</evidence>
<dbReference type="STRING" id="748449.Halha_0598"/>
<dbReference type="RefSeq" id="WP_015326298.1">
    <property type="nucleotide sequence ID" value="NC_019978.1"/>
</dbReference>
<keyword evidence="3" id="KW-1185">Reference proteome</keyword>
<dbReference type="KEGG" id="hhl:Halha_0598"/>
<dbReference type="Proteomes" id="UP000010880">
    <property type="component" value="Chromosome"/>
</dbReference>
<sequence length="365" mass="40963">MKVTFPHMGTMDIAVKTLFEELGLDVVPPPPITQRTLDLGVKHSPEFACLPLKINIGNFIEAIEAGADTIVMGGGVGPCRFGYYGEVQKKILNDLGYDFEMIVLEPIQVSWQQFYNSLKLLLGNISWWNLIGAWRKGWAKATGVDHLSQLINQIRPYLVNRKEGTRVYKEGLELIDQATSIAETNVLVEETENRINSLEKRKNFTPLKVGMVGEIYVVLEPFTNFELEEKLGEMGVVVDRAIYLTDWIRENLYLGFFKEKARHKKIEEAAKPYLNHFVGGHGLESVGETVLYAKEGYDGVVHLAPFTCMPEIIANSILPTISNDLDIPVLSLSVDEQTGEAGFITRMEAFVDLLARGQDKKEEVV</sequence>
<dbReference type="PANTHER" id="PTHR32329">
    <property type="entry name" value="BIFUNCTIONAL PROTEIN [INCLUDES 2-HYDROXYACYL-COA DEHYDRATASE (N-TER) AND ITS ACTIVATOR DOMAIN (C_TERM)-RELATED"/>
    <property type="match status" value="1"/>
</dbReference>
<evidence type="ECO:0000259" key="1">
    <source>
        <dbReference type="Pfam" id="PF09989"/>
    </source>
</evidence>
<dbReference type="PANTHER" id="PTHR32329:SF2">
    <property type="entry name" value="BIFUNCTIONAL PROTEIN [INCLUDES 2-HYDROXYACYL-COA DEHYDRATASE (N-TER) AND ITS ACTIVATOR DOMAIN (C_TERM)"/>
    <property type="match status" value="1"/>
</dbReference>
<feature type="domain" description="DUF2229" evidence="1">
    <location>
        <begin position="15"/>
        <end position="71"/>
    </location>
</feature>
<dbReference type="PATRIC" id="fig|748449.3.peg.559"/>
<dbReference type="HOGENOM" id="CLU_057460_0_0_9"/>
<dbReference type="Pfam" id="PF09989">
    <property type="entry name" value="DUF2229"/>
    <property type="match status" value="1"/>
</dbReference>
<dbReference type="InterPro" id="IPR018709">
    <property type="entry name" value="CoA_activase_DUF2229"/>
</dbReference>
<dbReference type="eggNOG" id="COG3581">
    <property type="taxonomic scope" value="Bacteria"/>
</dbReference>
<dbReference type="OrthoDB" id="9780120at2"/>
<reference evidence="3" key="1">
    <citation type="submission" date="2012-02" db="EMBL/GenBank/DDBJ databases">
        <title>The complete genome of Halobacteroides halobius DSM 5150.</title>
        <authorList>
            <person name="Lucas S."/>
            <person name="Copeland A."/>
            <person name="Lapidus A."/>
            <person name="Glavina del Rio T."/>
            <person name="Dalin E."/>
            <person name="Tice H."/>
            <person name="Bruce D."/>
            <person name="Goodwin L."/>
            <person name="Pitluck S."/>
            <person name="Peters L."/>
            <person name="Mikhailova N."/>
            <person name="Gu W."/>
            <person name="Kyrpides N."/>
            <person name="Mavromatis K."/>
            <person name="Ivanova N."/>
            <person name="Brettin T."/>
            <person name="Detter J.C."/>
            <person name="Han C."/>
            <person name="Larimer F."/>
            <person name="Land M."/>
            <person name="Hauser L."/>
            <person name="Markowitz V."/>
            <person name="Cheng J.-F."/>
            <person name="Hugenholtz P."/>
            <person name="Woyke T."/>
            <person name="Wu D."/>
            <person name="Tindall B."/>
            <person name="Pomrenke H."/>
            <person name="Brambilla E."/>
            <person name="Klenk H.-P."/>
            <person name="Eisen J.A."/>
        </authorList>
    </citation>
    <scope>NUCLEOTIDE SEQUENCE [LARGE SCALE GENOMIC DNA]</scope>
    <source>
        <strain evidence="3">ATCC 35273 / DSM 5150 / MD-1</strain>
    </source>
</reference>
<gene>
    <name evidence="2" type="ordered locus">Halha_0598</name>
</gene>
<protein>
    <recommendedName>
        <fullName evidence="1">DUF2229 domain-containing protein</fullName>
    </recommendedName>
</protein>
<proteinExistence type="predicted"/>
<dbReference type="EMBL" id="CP003359">
    <property type="protein sequence ID" value="AGB40572.1"/>
    <property type="molecule type" value="Genomic_DNA"/>
</dbReference>
<dbReference type="InterPro" id="IPR051805">
    <property type="entry name" value="Dehydratase_Activator_Redct"/>
</dbReference>
<name>L0K5K7_HALHC</name>
<dbReference type="AlphaFoldDB" id="L0K5K7"/>
<organism evidence="2 3">
    <name type="scientific">Halobacteroides halobius (strain ATCC 35273 / DSM 5150 / MD-1)</name>
    <dbReference type="NCBI Taxonomy" id="748449"/>
    <lineage>
        <taxon>Bacteria</taxon>
        <taxon>Bacillati</taxon>
        <taxon>Bacillota</taxon>
        <taxon>Clostridia</taxon>
        <taxon>Halanaerobiales</taxon>
        <taxon>Halobacteroidaceae</taxon>
        <taxon>Halobacteroides</taxon>
    </lineage>
</organism>